<dbReference type="RefSeq" id="WP_301161626.1">
    <property type="nucleotide sequence ID" value="NZ_JAUHTC010000071.1"/>
</dbReference>
<comment type="caution">
    <text evidence="3">The sequence shown here is derived from an EMBL/GenBank/DDBJ whole genome shotgun (WGS) entry which is preliminary data.</text>
</comment>
<evidence type="ECO:0000259" key="2">
    <source>
        <dbReference type="SMART" id="SM00287"/>
    </source>
</evidence>
<keyword evidence="4" id="KW-1185">Reference proteome</keyword>
<feature type="compositionally biased region" description="Basic and acidic residues" evidence="1">
    <location>
        <begin position="47"/>
        <end position="58"/>
    </location>
</feature>
<feature type="compositionally biased region" description="Acidic residues" evidence="1">
    <location>
        <begin position="112"/>
        <end position="129"/>
    </location>
</feature>
<name>A0ABT8HHS9_MYCAO</name>
<dbReference type="SMART" id="SM00287">
    <property type="entry name" value="SH3b"/>
    <property type="match status" value="1"/>
</dbReference>
<feature type="compositionally biased region" description="Low complexity" evidence="1">
    <location>
        <begin position="18"/>
        <end position="38"/>
    </location>
</feature>
<dbReference type="NCBIfam" id="TIGR01965">
    <property type="entry name" value="VCBS_repeat"/>
    <property type="match status" value="3"/>
</dbReference>
<gene>
    <name evidence="3" type="ORF">QYF68_21075</name>
</gene>
<reference evidence="3" key="1">
    <citation type="submission" date="2023-07" db="EMBL/GenBank/DDBJ databases">
        <title>Degradation of tert-butanol by M. austroafricanum TBA100.</title>
        <authorList>
            <person name="Helbich S."/>
            <person name="Vainshtein Y."/>
        </authorList>
    </citation>
    <scope>NUCLEOTIDE SEQUENCE</scope>
    <source>
        <strain evidence="3">TBA100</strain>
    </source>
</reference>
<sequence>MALGIGAAVASSPGIAWADPDTSSSPSTDSTTDSPADAGQSVAPTRTDAETDTEKESLSDNEDGDEPTDDVLTESEDNTEAPPTDDDAPATSDRDTALPSLTRTTEDKSGDAEDDESVAADLSELDDAEAQAVSTDALDVEPVADAKTVTPSAAPVAMDFGVAASTPTTVATTVTGLFATVLAPLGQPNPDAPTDSPLALALWAAARRPSESTASQRSAAAEPPALTAAVPNTAPSITSTRVSSPGWFTAKVTGRVRATDPDRDKLTFSAAPVGSGIVTVNSRGSFTYTPSAAARHAAAATSGEDRDTVAITVSDGFGGSITTYLNVTIRPANSAPNAKATVGKGNPSNGVVTGTISVSDRDGDALTFAGTGATPRGNVVVKADGSFVYTPTAAAREAASSPFKRSDRFTVTINDGHGGTDTLTVRVRIVTPEGNRAPKAGSPAYAITGVADANGQVTGRVNVTDPDGFALTYGLAAGVDSNVGTVTVDAATGAFSFTPTAQARENAHGTPGEDTVRFTVAASDGLASATVDITAPISPKAPITPPPPPPSDPTFAQRVSSFVSNNYGKTVANAQGTYAGECVSLVSQFLRQVHNITTAAWGNAVDYRAGGTGGAQLAARGFTWHTDKNFQNGDILVWGGGTYTSSYGHIGIWHNGKTFDQNSGWHRDVAERQSGYSQFFSQGYLGYWRKSGTSGGGGGGGATSGTKSGTGTVVTLVNVRNDPSTNGPIIAQYSPGQTFNYDSWVIGNGYYWLSYVSYSGARRYVAEATLDGSIVYVRGGAFH</sequence>
<dbReference type="Gene3D" id="3.90.1720.10">
    <property type="entry name" value="endopeptidase domain like (from Nostoc punctiforme)"/>
    <property type="match status" value="1"/>
</dbReference>
<dbReference type="Gene3D" id="2.30.30.40">
    <property type="entry name" value="SH3 Domains"/>
    <property type="match status" value="1"/>
</dbReference>
<dbReference type="Pfam" id="PF17963">
    <property type="entry name" value="Big_9"/>
    <property type="match status" value="3"/>
</dbReference>
<dbReference type="EMBL" id="JAUHTC010000071">
    <property type="protein sequence ID" value="MDN4520293.1"/>
    <property type="molecule type" value="Genomic_DNA"/>
</dbReference>
<organism evidence="3 4">
    <name type="scientific">Mycolicibacterium austroafricanum</name>
    <name type="common">Mycobacterium austroafricanum</name>
    <dbReference type="NCBI Taxonomy" id="39687"/>
    <lineage>
        <taxon>Bacteria</taxon>
        <taxon>Bacillati</taxon>
        <taxon>Actinomycetota</taxon>
        <taxon>Actinomycetes</taxon>
        <taxon>Mycobacteriales</taxon>
        <taxon>Mycobacteriaceae</taxon>
        <taxon>Mycolicibacterium</taxon>
    </lineage>
</organism>
<protein>
    <submittedName>
        <fullName evidence="3">Ig-like domain-containing protein</fullName>
    </submittedName>
</protein>
<feature type="region of interest" description="Disordered" evidence="1">
    <location>
        <begin position="1"/>
        <end position="139"/>
    </location>
</feature>
<evidence type="ECO:0000313" key="3">
    <source>
        <dbReference type="EMBL" id="MDN4520293.1"/>
    </source>
</evidence>
<accession>A0ABT8HHS9</accession>
<evidence type="ECO:0000256" key="1">
    <source>
        <dbReference type="SAM" id="MobiDB-lite"/>
    </source>
</evidence>
<evidence type="ECO:0000313" key="4">
    <source>
        <dbReference type="Proteomes" id="UP001172687"/>
    </source>
</evidence>
<dbReference type="InterPro" id="IPR010221">
    <property type="entry name" value="VCBS_dom"/>
</dbReference>
<dbReference type="Proteomes" id="UP001172687">
    <property type="component" value="Unassembled WGS sequence"/>
</dbReference>
<proteinExistence type="predicted"/>
<feature type="compositionally biased region" description="Acidic residues" evidence="1">
    <location>
        <begin position="59"/>
        <end position="88"/>
    </location>
</feature>
<dbReference type="InterPro" id="IPR003646">
    <property type="entry name" value="SH3-like_bac-type"/>
</dbReference>
<dbReference type="Pfam" id="PF08460">
    <property type="entry name" value="SH3_5"/>
    <property type="match status" value="1"/>
</dbReference>
<feature type="domain" description="SH3b" evidence="2">
    <location>
        <begin position="708"/>
        <end position="773"/>
    </location>
</feature>